<feature type="region of interest" description="Disordered" evidence="1">
    <location>
        <begin position="211"/>
        <end position="299"/>
    </location>
</feature>
<organism evidence="4 5">
    <name type="scientific">Aphanomyces stellatus</name>
    <dbReference type="NCBI Taxonomy" id="120398"/>
    <lineage>
        <taxon>Eukaryota</taxon>
        <taxon>Sar</taxon>
        <taxon>Stramenopiles</taxon>
        <taxon>Oomycota</taxon>
        <taxon>Saprolegniomycetes</taxon>
        <taxon>Saprolegniales</taxon>
        <taxon>Verrucalvaceae</taxon>
        <taxon>Aphanomyces</taxon>
    </lineage>
</organism>
<feature type="compositionally biased region" description="Low complexity" evidence="1">
    <location>
        <begin position="514"/>
        <end position="542"/>
    </location>
</feature>
<dbReference type="InterPro" id="IPR013809">
    <property type="entry name" value="ENTH"/>
</dbReference>
<dbReference type="Pfam" id="PF01417">
    <property type="entry name" value="ENTH"/>
    <property type="match status" value="1"/>
</dbReference>
<dbReference type="GO" id="GO:0005768">
    <property type="term" value="C:endosome"/>
    <property type="evidence" value="ECO:0007669"/>
    <property type="project" value="TreeGrafter"/>
</dbReference>
<dbReference type="AlphaFoldDB" id="A0A485KEE7"/>
<feature type="region of interest" description="Disordered" evidence="1">
    <location>
        <begin position="394"/>
        <end position="600"/>
    </location>
</feature>
<dbReference type="OrthoDB" id="4033880at2759"/>
<feature type="domain" description="ENTH" evidence="2">
    <location>
        <begin position="2"/>
        <end position="133"/>
    </location>
</feature>
<dbReference type="GO" id="GO:0005543">
    <property type="term" value="F:phospholipid binding"/>
    <property type="evidence" value="ECO:0007669"/>
    <property type="project" value="TreeGrafter"/>
</dbReference>
<dbReference type="GO" id="GO:0005886">
    <property type="term" value="C:plasma membrane"/>
    <property type="evidence" value="ECO:0007669"/>
    <property type="project" value="TreeGrafter"/>
</dbReference>
<dbReference type="EMBL" id="VJMH01002082">
    <property type="protein sequence ID" value="KAF0710156.1"/>
    <property type="molecule type" value="Genomic_DNA"/>
</dbReference>
<dbReference type="PANTHER" id="PTHR12276">
    <property type="entry name" value="EPSIN/ENT-RELATED"/>
    <property type="match status" value="1"/>
</dbReference>
<dbReference type="InterPro" id="IPR008942">
    <property type="entry name" value="ENTH_VHS"/>
</dbReference>
<protein>
    <submittedName>
        <fullName evidence="4">Aste57867_5607 protein</fullName>
    </submittedName>
</protein>
<name>A0A485KEE7_9STRA</name>
<dbReference type="GO" id="GO:0030125">
    <property type="term" value="C:clathrin vesicle coat"/>
    <property type="evidence" value="ECO:0007669"/>
    <property type="project" value="TreeGrafter"/>
</dbReference>
<gene>
    <name evidence="4" type="primary">Aste57867_5607</name>
    <name evidence="3" type="ORF">As57867_005594</name>
    <name evidence="4" type="ORF">ASTE57867_5607</name>
</gene>
<feature type="compositionally biased region" description="Basic residues" evidence="1">
    <location>
        <begin position="264"/>
        <end position="276"/>
    </location>
</feature>
<dbReference type="FunFam" id="1.25.40.90:FF:000006">
    <property type="entry name" value="Clathrin interactor 1"/>
    <property type="match status" value="1"/>
</dbReference>
<feature type="compositionally biased region" description="Polar residues" evidence="1">
    <location>
        <begin position="232"/>
        <end position="248"/>
    </location>
</feature>
<dbReference type="Proteomes" id="UP000332933">
    <property type="component" value="Unassembled WGS sequence"/>
</dbReference>
<dbReference type="SMART" id="SM00273">
    <property type="entry name" value="ENTH"/>
    <property type="match status" value="1"/>
</dbReference>
<evidence type="ECO:0000256" key="1">
    <source>
        <dbReference type="SAM" id="MobiDB-lite"/>
    </source>
</evidence>
<dbReference type="SUPFAM" id="SSF48464">
    <property type="entry name" value="ENTH/VHS domain"/>
    <property type="match status" value="1"/>
</dbReference>
<dbReference type="Gene3D" id="1.25.40.90">
    <property type="match status" value="1"/>
</dbReference>
<reference evidence="4 5" key="1">
    <citation type="submission" date="2019-03" db="EMBL/GenBank/DDBJ databases">
        <authorList>
            <person name="Gaulin E."/>
            <person name="Dumas B."/>
        </authorList>
    </citation>
    <scope>NUCLEOTIDE SEQUENCE [LARGE SCALE GENOMIC DNA]</scope>
    <source>
        <strain evidence="4">CBS 568.67</strain>
    </source>
</reference>
<keyword evidence="5" id="KW-1185">Reference proteome</keyword>
<dbReference type="EMBL" id="CAADRA010002084">
    <property type="protein sequence ID" value="VFT82653.1"/>
    <property type="molecule type" value="Genomic_DNA"/>
</dbReference>
<proteinExistence type="predicted"/>
<sequence length="600" mass="63493">MVKSRMGTDTERKLEEALSNKNWGASSTLLNEIAQLTYEYESYNLVMKKVWESMDAEGRQWRTVFKALALLDHLIKNGTERVVENARDHMFKLRSLSDFNYYDGSADKGAGVREKVKQILDMLNDNDRIRDERDKAKRLRDKYIGVGSSGNIGGGSGGYSGSSGSGGYGGNTGGYGNSGGAGGYGNDSNSGGYGGNSGGYGGNTGGYGGNTGGYGNESNSRTGSRDRYDQESYGNSRTASRDQYAQNTTDHHDEDESEEEVKPKPRRSSKTKRAGKKDKEESAAADDDEPVRAPSNAPSLLDQDFFSAAPAAPVQAAPLSTFDPFAAAPAPVQPQAAAGGFGNFGAAPAQPQAAFGAFPQQGFAQAPPAANQFNAFQQGGFPQQPVQAQYGSQPMAPQYGSNPMGGQPLNMQGGMMGGVPLSNQPKPQVPTQQQQYNSQPKKEEAPKPNDAWGAGSNLFDLSNLGKSLPSAAGGPPGQANKHPGGLAAQNSFHGLDTLAGLPNKTSQPGMGQIPMGQMNMGGAPMNAMGGMQPSGYGQPQFGGQPGGFGQPQQQFGQPQYGQPQYGQQQQPQYGQPQFGGQQQQQYGQQQQQFGGGFRQF</sequence>
<dbReference type="PROSITE" id="PS50942">
    <property type="entry name" value="ENTH"/>
    <property type="match status" value="1"/>
</dbReference>
<dbReference type="CDD" id="cd03571">
    <property type="entry name" value="ENTH"/>
    <property type="match status" value="1"/>
</dbReference>
<evidence type="ECO:0000313" key="4">
    <source>
        <dbReference type="EMBL" id="VFT82653.1"/>
    </source>
</evidence>
<feature type="compositionally biased region" description="Low complexity" evidence="1">
    <location>
        <begin position="550"/>
        <end position="592"/>
    </location>
</feature>
<dbReference type="GO" id="GO:0006897">
    <property type="term" value="P:endocytosis"/>
    <property type="evidence" value="ECO:0007669"/>
    <property type="project" value="TreeGrafter"/>
</dbReference>
<dbReference type="GO" id="GO:0030276">
    <property type="term" value="F:clathrin binding"/>
    <property type="evidence" value="ECO:0007669"/>
    <property type="project" value="TreeGrafter"/>
</dbReference>
<dbReference type="PANTHER" id="PTHR12276:SF45">
    <property type="entry name" value="CLATHRIN INTERACTOR 1"/>
    <property type="match status" value="1"/>
</dbReference>
<reference evidence="3" key="2">
    <citation type="submission" date="2019-06" db="EMBL/GenBank/DDBJ databases">
        <title>Genomics analysis of Aphanomyces spp. identifies a new class of oomycete effector associated with host adaptation.</title>
        <authorList>
            <person name="Gaulin E."/>
        </authorList>
    </citation>
    <scope>NUCLEOTIDE SEQUENCE</scope>
    <source>
        <strain evidence="3">CBS 578.67</strain>
    </source>
</reference>
<feature type="compositionally biased region" description="Low complexity" evidence="1">
    <location>
        <begin position="424"/>
        <end position="439"/>
    </location>
</feature>
<evidence type="ECO:0000313" key="3">
    <source>
        <dbReference type="EMBL" id="KAF0710156.1"/>
    </source>
</evidence>
<accession>A0A485KEE7</accession>
<evidence type="ECO:0000313" key="5">
    <source>
        <dbReference type="Proteomes" id="UP000332933"/>
    </source>
</evidence>
<evidence type="ECO:0000259" key="2">
    <source>
        <dbReference type="PROSITE" id="PS50942"/>
    </source>
</evidence>